<sequence>MDHQHFQTRLLLSAQVWKACTSQTFTWLCANVGSVGQKSKPLVNGNGIQVLKLKIGGLVSGLKAPCCRLNNG</sequence>
<dbReference type="AlphaFoldDB" id="A0A2P2JFJ7"/>
<accession>A0A2P2JFJ7</accession>
<proteinExistence type="predicted"/>
<name>A0A2P2JFJ7_RHIMU</name>
<dbReference type="EMBL" id="GGEC01011757">
    <property type="protein sequence ID" value="MBW92240.1"/>
    <property type="molecule type" value="Transcribed_RNA"/>
</dbReference>
<reference evidence="1" key="1">
    <citation type="submission" date="2018-02" db="EMBL/GenBank/DDBJ databases">
        <title>Rhizophora mucronata_Transcriptome.</title>
        <authorList>
            <person name="Meera S.P."/>
            <person name="Sreeshan A."/>
            <person name="Augustine A."/>
        </authorList>
    </citation>
    <scope>NUCLEOTIDE SEQUENCE</scope>
    <source>
        <tissue evidence="1">Leaf</tissue>
    </source>
</reference>
<protein>
    <submittedName>
        <fullName evidence="1">Uncharacterized protein</fullName>
    </submittedName>
</protein>
<organism evidence="1">
    <name type="scientific">Rhizophora mucronata</name>
    <name type="common">Asiatic mangrove</name>
    <dbReference type="NCBI Taxonomy" id="61149"/>
    <lineage>
        <taxon>Eukaryota</taxon>
        <taxon>Viridiplantae</taxon>
        <taxon>Streptophyta</taxon>
        <taxon>Embryophyta</taxon>
        <taxon>Tracheophyta</taxon>
        <taxon>Spermatophyta</taxon>
        <taxon>Magnoliopsida</taxon>
        <taxon>eudicotyledons</taxon>
        <taxon>Gunneridae</taxon>
        <taxon>Pentapetalae</taxon>
        <taxon>rosids</taxon>
        <taxon>fabids</taxon>
        <taxon>Malpighiales</taxon>
        <taxon>Rhizophoraceae</taxon>
        <taxon>Rhizophora</taxon>
    </lineage>
</organism>
<evidence type="ECO:0000313" key="1">
    <source>
        <dbReference type="EMBL" id="MBW92240.1"/>
    </source>
</evidence>